<dbReference type="GO" id="GO:0008270">
    <property type="term" value="F:zinc ion binding"/>
    <property type="evidence" value="ECO:0007669"/>
    <property type="project" value="UniProtKB-KW"/>
</dbReference>
<dbReference type="GO" id="GO:0006513">
    <property type="term" value="P:protein monoubiquitination"/>
    <property type="evidence" value="ECO:0007669"/>
    <property type="project" value="TreeGrafter"/>
</dbReference>
<dbReference type="Proteomes" id="UP000752696">
    <property type="component" value="Unassembled WGS sequence"/>
</dbReference>
<dbReference type="CDD" id="cd03773">
    <property type="entry name" value="MATH_TRIM37"/>
    <property type="match status" value="1"/>
</dbReference>
<dbReference type="OrthoDB" id="192247at2759"/>
<gene>
    <name evidence="12" type="ORF">MHI_LOCUS249833</name>
</gene>
<keyword evidence="3" id="KW-0479">Metal-binding</keyword>
<keyword evidence="4 6" id="KW-0863">Zinc-finger</keyword>
<dbReference type="SMART" id="SM00336">
    <property type="entry name" value="BBOX"/>
    <property type="match status" value="1"/>
</dbReference>
<evidence type="ECO:0000256" key="8">
    <source>
        <dbReference type="SAM" id="MobiDB-lite"/>
    </source>
</evidence>
<feature type="region of interest" description="Disordered" evidence="8">
    <location>
        <begin position="489"/>
        <end position="518"/>
    </location>
</feature>
<dbReference type="InterPro" id="IPR013083">
    <property type="entry name" value="Znf_RING/FYVE/PHD"/>
</dbReference>
<feature type="domain" description="RING-type" evidence="9">
    <location>
        <begin position="8"/>
        <end position="48"/>
    </location>
</feature>
<protein>
    <recommendedName>
        <fullName evidence="14">RING-type domain-containing protein</fullName>
    </recommendedName>
</protein>
<dbReference type="PROSITE" id="PS50089">
    <property type="entry name" value="ZF_RING_2"/>
    <property type="match status" value="1"/>
</dbReference>
<feature type="region of interest" description="Disordered" evidence="8">
    <location>
        <begin position="640"/>
        <end position="716"/>
    </location>
</feature>
<dbReference type="InterPro" id="IPR008974">
    <property type="entry name" value="TRAF-like"/>
</dbReference>
<evidence type="ECO:0000256" key="5">
    <source>
        <dbReference type="ARBA" id="ARBA00022833"/>
    </source>
</evidence>
<dbReference type="InterPro" id="IPR001841">
    <property type="entry name" value="Znf_RING"/>
</dbReference>
<dbReference type="InterPro" id="IPR000315">
    <property type="entry name" value="Znf_B-box"/>
</dbReference>
<feature type="compositionally biased region" description="Polar residues" evidence="8">
    <location>
        <begin position="489"/>
        <end position="514"/>
    </location>
</feature>
<evidence type="ECO:0000256" key="7">
    <source>
        <dbReference type="SAM" id="Coils"/>
    </source>
</evidence>
<dbReference type="AlphaFoldDB" id="A0A6V7H1L7"/>
<evidence type="ECO:0000313" key="12">
    <source>
        <dbReference type="EMBL" id="CAD1471794.1"/>
    </source>
</evidence>
<dbReference type="GO" id="GO:0005778">
    <property type="term" value="C:peroxisomal membrane"/>
    <property type="evidence" value="ECO:0007669"/>
    <property type="project" value="TreeGrafter"/>
</dbReference>
<sequence length="716" mass="80777">TLAEVFRCFICMEKLTDAHLCPHCSKLCCYTCIRRWLTEQRSQCPHCRASLLLHELVNCRWVEEVTQQLDTLQAVGISNSRHDDSNRDRCSMHCEKLSVYCWTCRRCICHQCALWGGTHSGHTFKPLEEVYEQHVTQIKAEIGQLKRRLVELISLVQEVERNVESVRAAKDERVREIRNAVELMIARLDSQLKAKLLTLMGQKNSLTLETEQLEALLQEVEHQLHACTRSELIIKSADISRMIHQVRKKPMTSFVTAPVPADFHSEIVPGYDSATFAMQNFTQLQLKADPVYSAPLHVNGLCWRLKVYPDGNGVVRGNYLSVFLELSAGLPETSKYEYRVEMIHQGSRDTSKNIVREFASDFEIGECWGYNRFFRLDLLATEGYLNTELDTLILRFQVRPPTFYQRCRDQQWYISQLLTVQNQYATQINELKELYVRAYLVTCVFVQRLAIEISRNAMAATRVPSGATLCGSTSNVTCMMMQQSQAAGDPLLNTNSTRSAETYQNGTSTRSVQNVLPGGSNSGVLSDQLIPMCELGEPSNMRPLGSSSTLSSISSKTSLKQHRINLSVVEAELPGIHSTNDSSVGDCPATNTHSPPPSYSSPTVLNQQQLNLLSSSSSSDSGELSEHDIYLDECEHNEPHLTLLDDNSNDENDVDDETMSGTSSNRGSVDDVQRHRRESKLDKDVESEKPTNEKPDEDFMKENPTSRAPNRFQAVS</sequence>
<feature type="compositionally biased region" description="Basic and acidic residues" evidence="8">
    <location>
        <begin position="668"/>
        <end position="701"/>
    </location>
</feature>
<dbReference type="GO" id="GO:0005164">
    <property type="term" value="F:tumor necrosis factor receptor binding"/>
    <property type="evidence" value="ECO:0007669"/>
    <property type="project" value="TreeGrafter"/>
</dbReference>
<dbReference type="GO" id="GO:0016235">
    <property type="term" value="C:aggresome"/>
    <property type="evidence" value="ECO:0007669"/>
    <property type="project" value="TreeGrafter"/>
</dbReference>
<keyword evidence="2" id="KW-0963">Cytoplasm</keyword>
<dbReference type="PROSITE" id="PS50144">
    <property type="entry name" value="MATH"/>
    <property type="match status" value="1"/>
</dbReference>
<feature type="coiled-coil region" evidence="7">
    <location>
        <begin position="142"/>
        <end position="176"/>
    </location>
</feature>
<evidence type="ECO:0000256" key="6">
    <source>
        <dbReference type="PROSITE-ProRule" id="PRU00024"/>
    </source>
</evidence>
<evidence type="ECO:0000256" key="2">
    <source>
        <dbReference type="ARBA" id="ARBA00022490"/>
    </source>
</evidence>
<evidence type="ECO:0000259" key="10">
    <source>
        <dbReference type="PROSITE" id="PS50119"/>
    </source>
</evidence>
<dbReference type="GO" id="GO:0051865">
    <property type="term" value="P:protein autoubiquitination"/>
    <property type="evidence" value="ECO:0007669"/>
    <property type="project" value="TreeGrafter"/>
</dbReference>
<feature type="compositionally biased region" description="Polar residues" evidence="8">
    <location>
        <begin position="703"/>
        <end position="716"/>
    </location>
</feature>
<dbReference type="SUPFAM" id="SSF49599">
    <property type="entry name" value="TRAF domain-like"/>
    <property type="match status" value="1"/>
</dbReference>
<dbReference type="PANTHER" id="PTHR36754">
    <property type="entry name" value="E3 UBIQUITIN-PROTEIN LIGASE TRIM37"/>
    <property type="match status" value="1"/>
</dbReference>
<dbReference type="InterPro" id="IPR053003">
    <property type="entry name" value="TRIM_RBCC_E3_ubiq-ligases"/>
</dbReference>
<evidence type="ECO:0000259" key="11">
    <source>
        <dbReference type="PROSITE" id="PS50144"/>
    </source>
</evidence>
<name>A0A6V7H1L7_9HYME</name>
<dbReference type="CDD" id="cd16619">
    <property type="entry name" value="mRING-HC-C4C4_TRIM37_C-VIII"/>
    <property type="match status" value="1"/>
</dbReference>
<dbReference type="CDD" id="cd19779">
    <property type="entry name" value="Bbox2_TRIM37_C-VIII"/>
    <property type="match status" value="1"/>
</dbReference>
<keyword evidence="13" id="KW-1185">Reference proteome</keyword>
<evidence type="ECO:0000256" key="1">
    <source>
        <dbReference type="ARBA" id="ARBA00004496"/>
    </source>
</evidence>
<feature type="compositionally biased region" description="Acidic residues" evidence="8">
    <location>
        <begin position="647"/>
        <end position="658"/>
    </location>
</feature>
<evidence type="ECO:0000256" key="4">
    <source>
        <dbReference type="ARBA" id="ARBA00022771"/>
    </source>
</evidence>
<dbReference type="EMBL" id="CAJDYZ010004702">
    <property type="protein sequence ID" value="CAD1471794.1"/>
    <property type="molecule type" value="Genomic_DNA"/>
</dbReference>
<keyword evidence="5" id="KW-0862">Zinc</keyword>
<organism evidence="12 13">
    <name type="scientific">Heterotrigona itama</name>
    <dbReference type="NCBI Taxonomy" id="395501"/>
    <lineage>
        <taxon>Eukaryota</taxon>
        <taxon>Metazoa</taxon>
        <taxon>Ecdysozoa</taxon>
        <taxon>Arthropoda</taxon>
        <taxon>Hexapoda</taxon>
        <taxon>Insecta</taxon>
        <taxon>Pterygota</taxon>
        <taxon>Neoptera</taxon>
        <taxon>Endopterygota</taxon>
        <taxon>Hymenoptera</taxon>
        <taxon>Apocrita</taxon>
        <taxon>Aculeata</taxon>
        <taxon>Apoidea</taxon>
        <taxon>Anthophila</taxon>
        <taxon>Apidae</taxon>
        <taxon>Heterotrigona</taxon>
    </lineage>
</organism>
<feature type="domain" description="MATH" evidence="11">
    <location>
        <begin position="271"/>
        <end position="398"/>
    </location>
</feature>
<reference evidence="12" key="1">
    <citation type="submission" date="2020-07" db="EMBL/GenBank/DDBJ databases">
        <authorList>
            <person name="Nazaruddin N."/>
        </authorList>
    </citation>
    <scope>NUCLEOTIDE SEQUENCE</scope>
</reference>
<feature type="compositionally biased region" description="Polar residues" evidence="8">
    <location>
        <begin position="577"/>
        <end position="593"/>
    </location>
</feature>
<dbReference type="InterPro" id="IPR003649">
    <property type="entry name" value="Bbox_C"/>
</dbReference>
<keyword evidence="7" id="KW-0175">Coiled coil</keyword>
<dbReference type="Gene3D" id="2.60.210.10">
    <property type="entry name" value="Apoptosis, Tumor Necrosis Factor Receptor Associated Protein 2, Chain A"/>
    <property type="match status" value="1"/>
</dbReference>
<dbReference type="PANTHER" id="PTHR36754:SF2">
    <property type="entry name" value="E3 UBIQUITIN-PROTEIN LIGASE TRIM37"/>
    <property type="match status" value="1"/>
</dbReference>
<feature type="region of interest" description="Disordered" evidence="8">
    <location>
        <begin position="577"/>
        <end position="603"/>
    </location>
</feature>
<evidence type="ECO:0000313" key="13">
    <source>
        <dbReference type="Proteomes" id="UP000752696"/>
    </source>
</evidence>
<dbReference type="GO" id="GO:0061630">
    <property type="term" value="F:ubiquitin protein ligase activity"/>
    <property type="evidence" value="ECO:0007669"/>
    <property type="project" value="TreeGrafter"/>
</dbReference>
<dbReference type="Pfam" id="PF22486">
    <property type="entry name" value="MATH_2"/>
    <property type="match status" value="1"/>
</dbReference>
<comment type="subcellular location">
    <subcellularLocation>
        <location evidence="1">Cytoplasm</location>
    </subcellularLocation>
</comment>
<evidence type="ECO:0000259" key="9">
    <source>
        <dbReference type="PROSITE" id="PS50089"/>
    </source>
</evidence>
<dbReference type="Pfam" id="PF00643">
    <property type="entry name" value="zf-B_box"/>
    <property type="match status" value="1"/>
</dbReference>
<feature type="compositionally biased region" description="Low complexity" evidence="8">
    <location>
        <begin position="546"/>
        <end position="556"/>
    </location>
</feature>
<proteinExistence type="predicted"/>
<dbReference type="InterPro" id="IPR037299">
    <property type="entry name" value="TRIM37_MATH"/>
</dbReference>
<feature type="domain" description="B box-type" evidence="10">
    <location>
        <begin position="85"/>
        <end position="127"/>
    </location>
</feature>
<comment type="caution">
    <text evidence="12">The sequence shown here is derived from an EMBL/GenBank/DDBJ whole genome shotgun (WGS) entry which is preliminary data.</text>
</comment>
<dbReference type="InterPro" id="IPR002083">
    <property type="entry name" value="MATH/TRAF_dom"/>
</dbReference>
<dbReference type="GO" id="GO:0031625">
    <property type="term" value="F:ubiquitin protein ligase binding"/>
    <property type="evidence" value="ECO:0007669"/>
    <property type="project" value="TreeGrafter"/>
</dbReference>
<evidence type="ECO:0008006" key="14">
    <source>
        <dbReference type="Google" id="ProtNLM"/>
    </source>
</evidence>
<dbReference type="GO" id="GO:0070842">
    <property type="term" value="P:aggresome assembly"/>
    <property type="evidence" value="ECO:0007669"/>
    <property type="project" value="TreeGrafter"/>
</dbReference>
<dbReference type="SMART" id="SM00502">
    <property type="entry name" value="BBC"/>
    <property type="match status" value="1"/>
</dbReference>
<dbReference type="SUPFAM" id="SSF57845">
    <property type="entry name" value="B-box zinc-binding domain"/>
    <property type="match status" value="1"/>
</dbReference>
<dbReference type="SUPFAM" id="SSF57850">
    <property type="entry name" value="RING/U-box"/>
    <property type="match status" value="1"/>
</dbReference>
<dbReference type="Gene3D" id="3.30.160.60">
    <property type="entry name" value="Classic Zinc Finger"/>
    <property type="match status" value="1"/>
</dbReference>
<dbReference type="SMART" id="SM00061">
    <property type="entry name" value="MATH"/>
    <property type="match status" value="1"/>
</dbReference>
<feature type="non-terminal residue" evidence="12">
    <location>
        <position position="716"/>
    </location>
</feature>
<evidence type="ECO:0000256" key="3">
    <source>
        <dbReference type="ARBA" id="ARBA00022723"/>
    </source>
</evidence>
<accession>A0A6V7H1L7</accession>
<feature type="non-terminal residue" evidence="12">
    <location>
        <position position="1"/>
    </location>
</feature>
<dbReference type="Gene3D" id="3.30.40.10">
    <property type="entry name" value="Zinc/RING finger domain, C3HC4 (zinc finger)"/>
    <property type="match status" value="1"/>
</dbReference>
<dbReference type="PROSITE" id="PS50119">
    <property type="entry name" value="ZF_BBOX"/>
    <property type="match status" value="1"/>
</dbReference>
<feature type="region of interest" description="Disordered" evidence="8">
    <location>
        <begin position="535"/>
        <end position="556"/>
    </location>
</feature>